<organism evidence="1 2">
    <name type="scientific">Aspergillus costaricaensis CBS 115574</name>
    <dbReference type="NCBI Taxonomy" id="1448317"/>
    <lineage>
        <taxon>Eukaryota</taxon>
        <taxon>Fungi</taxon>
        <taxon>Dikarya</taxon>
        <taxon>Ascomycota</taxon>
        <taxon>Pezizomycotina</taxon>
        <taxon>Eurotiomycetes</taxon>
        <taxon>Eurotiomycetidae</taxon>
        <taxon>Eurotiales</taxon>
        <taxon>Aspergillaceae</taxon>
        <taxon>Aspergillus</taxon>
        <taxon>Aspergillus subgen. Circumdati</taxon>
    </lineage>
</organism>
<proteinExistence type="predicted"/>
<gene>
    <name evidence="1" type="ORF">BO79DRAFT_6358</name>
</gene>
<protein>
    <submittedName>
        <fullName evidence="1">Uncharacterized protein</fullName>
    </submittedName>
</protein>
<name>A0ACD1IK57_9EURO</name>
<accession>A0ACD1IK57</accession>
<evidence type="ECO:0000313" key="2">
    <source>
        <dbReference type="Proteomes" id="UP000249748"/>
    </source>
</evidence>
<evidence type="ECO:0000313" key="1">
    <source>
        <dbReference type="EMBL" id="RAK90673.1"/>
    </source>
</evidence>
<sequence>MTPSSASRVPQSPSERASGTRLTRGWPWHRHQHWRADGIGTRELPQQRCDGRRERGGAELDRWHFVGLLSQEWLVLSCGSSFALLKLNCNWEKEGKVDELRERKEERRKERKNSKKVEREYSLS</sequence>
<keyword evidence="2" id="KW-1185">Reference proteome</keyword>
<dbReference type="Proteomes" id="UP000249748">
    <property type="component" value="Unassembled WGS sequence"/>
</dbReference>
<dbReference type="EMBL" id="KZ824544">
    <property type="protein sequence ID" value="RAK90673.1"/>
    <property type="molecule type" value="Genomic_DNA"/>
</dbReference>
<reference evidence="1" key="1">
    <citation type="submission" date="2018-02" db="EMBL/GenBank/DDBJ databases">
        <title>The genomes of Aspergillus section Nigri reveals drivers in fungal speciation.</title>
        <authorList>
            <consortium name="DOE Joint Genome Institute"/>
            <person name="Vesth T.C."/>
            <person name="Nybo J."/>
            <person name="Theobald S."/>
            <person name="Brandl J."/>
            <person name="Frisvad J.C."/>
            <person name="Nielsen K.F."/>
            <person name="Lyhne E.K."/>
            <person name="Kogle M.E."/>
            <person name="Kuo A."/>
            <person name="Riley R."/>
            <person name="Clum A."/>
            <person name="Nolan M."/>
            <person name="Lipzen A."/>
            <person name="Salamov A."/>
            <person name="Henrissat B."/>
            <person name="Wiebenga A."/>
            <person name="De vries R.P."/>
            <person name="Grigoriev I.V."/>
            <person name="Mortensen U.H."/>
            <person name="Andersen M.R."/>
            <person name="Baker S.E."/>
        </authorList>
    </citation>
    <scope>NUCLEOTIDE SEQUENCE</scope>
    <source>
        <strain evidence="1">CBS 115574</strain>
    </source>
</reference>